<dbReference type="InterPro" id="IPR007251">
    <property type="entry name" value="Iron_permease_Fet4"/>
</dbReference>
<dbReference type="AlphaFoldDB" id="A0A4Q0MAD1"/>
<dbReference type="GO" id="GO:0055085">
    <property type="term" value="P:transmembrane transport"/>
    <property type="evidence" value="ECO:0007669"/>
    <property type="project" value="InterPro"/>
</dbReference>
<protein>
    <submittedName>
        <fullName evidence="3">Low affinity iron permease family protein</fullName>
    </submittedName>
</protein>
<proteinExistence type="predicted"/>
<dbReference type="EMBL" id="RXOC01000005">
    <property type="protein sequence ID" value="RXF70015.1"/>
    <property type="molecule type" value="Genomic_DNA"/>
</dbReference>
<comment type="caution">
    <text evidence="3">The sequence shown here is derived from an EMBL/GenBank/DDBJ whole genome shotgun (WGS) entry which is preliminary data.</text>
</comment>
<accession>A0A4Q0MAD1</accession>
<gene>
    <name evidence="3" type="ORF">EKH83_08990</name>
    <name evidence="2" type="ORF">F1649_04145</name>
</gene>
<dbReference type="Pfam" id="PF04120">
    <property type="entry name" value="Iron_permease"/>
    <property type="match status" value="1"/>
</dbReference>
<evidence type="ECO:0000313" key="5">
    <source>
        <dbReference type="Proteomes" id="UP000322918"/>
    </source>
</evidence>
<dbReference type="RefSeq" id="WP_128769088.1">
    <property type="nucleotide sequence ID" value="NZ_RXOC01000005.1"/>
</dbReference>
<feature type="transmembrane region" description="Helical" evidence="1">
    <location>
        <begin position="50"/>
        <end position="69"/>
    </location>
</feature>
<evidence type="ECO:0000313" key="2">
    <source>
        <dbReference type="EMBL" id="KAA8485317.1"/>
    </source>
</evidence>
<name>A0A4Q0MAD1_9SPHI</name>
<keyword evidence="1" id="KW-0472">Membrane</keyword>
<reference evidence="3 4" key="1">
    <citation type="submission" date="2018-12" db="EMBL/GenBank/DDBJ databases">
        <title>The Draft Genome Sequence of the Soil Bacterium Pedobacter tournemirensis R1.</title>
        <authorList>
            <person name="He J."/>
        </authorList>
    </citation>
    <scope>NUCLEOTIDE SEQUENCE [LARGE SCALE GENOMIC DNA]</scope>
    <source>
        <strain evidence="3 4">R1</strain>
    </source>
</reference>
<dbReference type="EMBL" id="VWNE01000005">
    <property type="protein sequence ID" value="KAA8485317.1"/>
    <property type="molecule type" value="Genomic_DNA"/>
</dbReference>
<dbReference type="OrthoDB" id="119761at2"/>
<keyword evidence="1" id="KW-1133">Transmembrane helix</keyword>
<evidence type="ECO:0000313" key="4">
    <source>
        <dbReference type="Proteomes" id="UP000290848"/>
    </source>
</evidence>
<reference evidence="2 5" key="2">
    <citation type="submission" date="2019-09" db="EMBL/GenBank/DDBJ databases">
        <title>Pararcticibacter amylolyticus gen. nov., sp. nov., isolated from a rottenly hemp rope, and reclassification of Pedobacter tournemirensis as Pararcticibacter tournemirensis comb. nov.</title>
        <authorList>
            <person name="Cai Y."/>
        </authorList>
    </citation>
    <scope>NUCLEOTIDE SEQUENCE [LARGE SCALE GENOMIC DNA]</scope>
    <source>
        <strain evidence="2 5">TF5-37.2-LB10</strain>
    </source>
</reference>
<keyword evidence="1" id="KW-0812">Transmembrane</keyword>
<evidence type="ECO:0000313" key="3">
    <source>
        <dbReference type="EMBL" id="RXF70015.1"/>
    </source>
</evidence>
<sequence length="173" mass="19872">MTKSDNQGFFDNIATTITSWTGSSFAFLTAAAIVIVWAVSGPFFNFSETWQLVINTGTTIITFLMVFIIQKSQNKDSKAVQLKLNELIAANRHTSNRMVDIEDLTEDELNNLRDFYKRLSDLAEEEDDIHQSHSIDAAEKLQRSKSRIRENRLNKKKQNQLCKKCIVKNSFFE</sequence>
<organism evidence="3 4">
    <name type="scientific">Arcticibacter tournemirensis</name>
    <dbReference type="NCBI Taxonomy" id="699437"/>
    <lineage>
        <taxon>Bacteria</taxon>
        <taxon>Pseudomonadati</taxon>
        <taxon>Bacteroidota</taxon>
        <taxon>Sphingobacteriia</taxon>
        <taxon>Sphingobacteriales</taxon>
        <taxon>Sphingobacteriaceae</taxon>
        <taxon>Arcticibacter</taxon>
    </lineage>
</organism>
<dbReference type="Proteomes" id="UP000290848">
    <property type="component" value="Unassembled WGS sequence"/>
</dbReference>
<dbReference type="Proteomes" id="UP000322918">
    <property type="component" value="Unassembled WGS sequence"/>
</dbReference>
<evidence type="ECO:0000256" key="1">
    <source>
        <dbReference type="SAM" id="Phobius"/>
    </source>
</evidence>
<keyword evidence="5" id="KW-1185">Reference proteome</keyword>